<comment type="function">
    <text evidence="14 20">DNA polymerase III is a complex, multichain enzyme responsible for most of the replicative synthesis in bacteria. The epsilon subunit contain the editing function and is a proofreading 3'-5' exonuclease.</text>
</comment>
<gene>
    <name evidence="20 23" type="primary">dnaQ</name>
    <name evidence="23" type="ORF">OAN307_c48050</name>
</gene>
<dbReference type="CDD" id="cd06131">
    <property type="entry name" value="DNA_pol_III_epsilon_Ecoli_like"/>
    <property type="match status" value="1"/>
</dbReference>
<name>M9RJY3_9RHOB</name>
<comment type="catalytic activity">
    <reaction evidence="16 20">
        <text>DNA(n) + a 2'-deoxyribonucleoside 5'-triphosphate = DNA(n+1) + diphosphate</text>
        <dbReference type="Rhea" id="RHEA:22508"/>
        <dbReference type="Rhea" id="RHEA-COMP:17339"/>
        <dbReference type="Rhea" id="RHEA-COMP:17340"/>
        <dbReference type="ChEBI" id="CHEBI:33019"/>
        <dbReference type="ChEBI" id="CHEBI:61560"/>
        <dbReference type="ChEBI" id="CHEBI:173112"/>
        <dbReference type="EC" id="2.7.7.7"/>
    </reaction>
</comment>
<comment type="cofactor">
    <cofactor evidence="19">
        <name>Mg(2+)</name>
        <dbReference type="ChEBI" id="CHEBI:18420"/>
    </cofactor>
    <cofactor evidence="19">
        <name>Mn(2+)</name>
        <dbReference type="ChEBI" id="CHEBI:29035"/>
    </cofactor>
    <text evidence="19">Binds 2 divalent metal cations. Magnesium or manganese.</text>
</comment>
<evidence type="ECO:0000256" key="6">
    <source>
        <dbReference type="ARBA" id="ARBA00022705"/>
    </source>
</evidence>
<evidence type="ECO:0000256" key="17">
    <source>
        <dbReference type="PIRSR" id="PIRSR606309-1"/>
    </source>
</evidence>
<keyword evidence="12 20" id="KW-0239">DNA-directed DNA polymerase</keyword>
<dbReference type="Pfam" id="PF00929">
    <property type="entry name" value="RNase_T"/>
    <property type="match status" value="1"/>
</dbReference>
<dbReference type="GO" id="GO:0045004">
    <property type="term" value="P:DNA replication proofreading"/>
    <property type="evidence" value="ECO:0007669"/>
    <property type="project" value="TreeGrafter"/>
</dbReference>
<dbReference type="NCBIfam" id="TIGR01406">
    <property type="entry name" value="dnaQ_proteo"/>
    <property type="match status" value="1"/>
</dbReference>
<evidence type="ECO:0000256" key="5">
    <source>
        <dbReference type="ARBA" id="ARBA00022695"/>
    </source>
</evidence>
<dbReference type="InterPro" id="IPR036397">
    <property type="entry name" value="RNaseH_sf"/>
</dbReference>
<dbReference type="EC" id="2.7.7.7" evidence="2 20"/>
<dbReference type="GO" id="GO:0005829">
    <property type="term" value="C:cytosol"/>
    <property type="evidence" value="ECO:0007669"/>
    <property type="project" value="TreeGrafter"/>
</dbReference>
<feature type="binding site" evidence="19">
    <location>
        <position position="9"/>
    </location>
    <ligand>
        <name>a divalent metal cation</name>
        <dbReference type="ChEBI" id="CHEBI:60240"/>
        <label>1</label>
        <note>catalytic</note>
    </ligand>
</feature>
<dbReference type="EMBL" id="CP003740">
    <property type="protein sequence ID" value="AGI70150.1"/>
    <property type="molecule type" value="Genomic_DNA"/>
</dbReference>
<keyword evidence="7 20" id="KW-0540">Nuclease</keyword>
<dbReference type="NCBIfam" id="NF004316">
    <property type="entry name" value="PRK05711.1"/>
    <property type="match status" value="1"/>
</dbReference>
<evidence type="ECO:0000256" key="9">
    <source>
        <dbReference type="ARBA" id="ARBA00022801"/>
    </source>
</evidence>
<evidence type="ECO:0000259" key="22">
    <source>
        <dbReference type="SMART" id="SM00479"/>
    </source>
</evidence>
<comment type="subunit">
    <text evidence="15 20">DNA polymerase III contains a core (composed of alpha, epsilon and theta chains) that associates with a tau subunit. This core dimerizes to form the POLIII' complex. PolIII' associates with the gamma complex (composed of gamma, delta, delta', psi and chi chains) and with the beta chain to form the complete DNA polymerase III complex.</text>
</comment>
<evidence type="ECO:0000313" key="23">
    <source>
        <dbReference type="EMBL" id="AGI70150.1"/>
    </source>
</evidence>
<feature type="binding site" evidence="18">
    <location>
        <position position="57"/>
    </location>
    <ligand>
        <name>substrate</name>
    </ligand>
</feature>
<dbReference type="PANTHER" id="PTHR30231">
    <property type="entry name" value="DNA POLYMERASE III SUBUNIT EPSILON"/>
    <property type="match status" value="1"/>
</dbReference>
<evidence type="ECO:0000256" key="12">
    <source>
        <dbReference type="ARBA" id="ARBA00022932"/>
    </source>
</evidence>
<evidence type="ECO:0000256" key="2">
    <source>
        <dbReference type="ARBA" id="ARBA00012417"/>
    </source>
</evidence>
<evidence type="ECO:0000313" key="24">
    <source>
        <dbReference type="Proteomes" id="UP000005307"/>
    </source>
</evidence>
<dbReference type="PANTHER" id="PTHR30231:SF41">
    <property type="entry name" value="DNA POLYMERASE III SUBUNIT EPSILON"/>
    <property type="match status" value="1"/>
</dbReference>
<protein>
    <recommendedName>
        <fullName evidence="3 20">DNA polymerase III subunit epsilon</fullName>
        <ecNumber evidence="2 20">2.7.7.7</ecNumber>
    </recommendedName>
</protein>
<dbReference type="AlphaFoldDB" id="M9RJY3"/>
<proteinExistence type="predicted"/>
<dbReference type="KEGG" id="oat:OAN307_c48050"/>
<keyword evidence="5 20" id="KW-0548">Nucleotidyltransferase</keyword>
<dbReference type="GO" id="GO:0003677">
    <property type="term" value="F:DNA binding"/>
    <property type="evidence" value="ECO:0007669"/>
    <property type="project" value="InterPro"/>
</dbReference>
<feature type="binding site" evidence="18">
    <location>
        <position position="7"/>
    </location>
    <ligand>
        <name>substrate</name>
    </ligand>
</feature>
<dbReference type="InterPro" id="IPR006054">
    <property type="entry name" value="DnaQ"/>
</dbReference>
<evidence type="ECO:0000256" key="3">
    <source>
        <dbReference type="ARBA" id="ARBA00020352"/>
    </source>
</evidence>
<dbReference type="HOGENOM" id="CLU_047806_2_1_5"/>
<keyword evidence="11 19" id="KW-0460">Magnesium</keyword>
<accession>M9RJY3</accession>
<evidence type="ECO:0000256" key="10">
    <source>
        <dbReference type="ARBA" id="ARBA00022839"/>
    </source>
</evidence>
<keyword evidence="8 19" id="KW-0479">Metal-binding</keyword>
<feature type="binding site" evidence="18">
    <location>
        <position position="9"/>
    </location>
    <ligand>
        <name>substrate</name>
    </ligand>
</feature>
<evidence type="ECO:0000256" key="21">
    <source>
        <dbReference type="SAM" id="MobiDB-lite"/>
    </source>
</evidence>
<keyword evidence="13 19" id="KW-0464">Manganese</keyword>
<evidence type="ECO:0000256" key="18">
    <source>
        <dbReference type="PIRSR" id="PIRSR606309-2"/>
    </source>
</evidence>
<feature type="active site" description="Proton acceptor" evidence="17">
    <location>
        <position position="163"/>
    </location>
</feature>
<evidence type="ECO:0000256" key="7">
    <source>
        <dbReference type="ARBA" id="ARBA00022722"/>
    </source>
</evidence>
<evidence type="ECO:0000256" key="11">
    <source>
        <dbReference type="ARBA" id="ARBA00022842"/>
    </source>
</evidence>
<keyword evidence="6 20" id="KW-0235">DNA replication</keyword>
<dbReference type="SUPFAM" id="SSF53098">
    <property type="entry name" value="Ribonuclease H-like"/>
    <property type="match status" value="1"/>
</dbReference>
<keyword evidence="9 20" id="KW-0378">Hydrolase</keyword>
<feature type="binding site" evidence="19">
    <location>
        <position position="168"/>
    </location>
    <ligand>
        <name>a divalent metal cation</name>
        <dbReference type="ChEBI" id="CHEBI:60240"/>
        <label>1</label>
        <note>catalytic</note>
    </ligand>
</feature>
<keyword evidence="24" id="KW-1185">Reference proteome</keyword>
<dbReference type="NCBIfam" id="TIGR00573">
    <property type="entry name" value="dnaq"/>
    <property type="match status" value="1"/>
</dbReference>
<organism evidence="23 24">
    <name type="scientific">Octadecabacter antarcticus 307</name>
    <dbReference type="NCBI Taxonomy" id="391626"/>
    <lineage>
        <taxon>Bacteria</taxon>
        <taxon>Pseudomonadati</taxon>
        <taxon>Pseudomonadota</taxon>
        <taxon>Alphaproteobacteria</taxon>
        <taxon>Rhodobacterales</taxon>
        <taxon>Roseobacteraceae</taxon>
        <taxon>Octadecabacter</taxon>
    </lineage>
</organism>
<dbReference type="eggNOG" id="COG0847">
    <property type="taxonomic scope" value="Bacteria"/>
</dbReference>
<reference evidence="23 24" key="1">
    <citation type="journal article" date="2013" name="PLoS ONE">
        <title>Poles Apart: Arctic and Antarctic Octadecabacter strains Share High Genome Plasticity and a New Type of Xanthorhodopsin.</title>
        <authorList>
            <person name="Vollmers J."/>
            <person name="Voget S."/>
            <person name="Dietrich S."/>
            <person name="Gollnow K."/>
            <person name="Smits M."/>
            <person name="Meyer K."/>
            <person name="Brinkhoff T."/>
            <person name="Simon M."/>
            <person name="Daniel R."/>
        </authorList>
    </citation>
    <scope>NUCLEOTIDE SEQUENCE [LARGE SCALE GENOMIC DNA]</scope>
    <source>
        <strain evidence="23 24">307</strain>
    </source>
</reference>
<dbReference type="Gene3D" id="3.30.420.10">
    <property type="entry name" value="Ribonuclease H-like superfamily/Ribonuclease H"/>
    <property type="match status" value="1"/>
</dbReference>
<evidence type="ECO:0000256" key="13">
    <source>
        <dbReference type="ARBA" id="ARBA00023211"/>
    </source>
</evidence>
<evidence type="ECO:0000256" key="16">
    <source>
        <dbReference type="ARBA" id="ARBA00049244"/>
    </source>
</evidence>
<dbReference type="InterPro" id="IPR012337">
    <property type="entry name" value="RNaseH-like_sf"/>
</dbReference>
<sequence>MREIVLDTETTGFEPSEGDRIVEIGAIELHNHMPTGRTYHQYINPKRSMPAGAFGIHGIGPDLLDPPQTPTAGQVILRDKPVFADIAQAFVDFIGDAKLVIHNAAFDMKFLNAELGWVNRPLLPMDQSLDTLGIARKKFPGSPASLDALCRRFGIDNSNRTLHGALLDSEILAEVYLELIGGRQPDLVMGGQTSSKSKTAAEGEWRAQPRPTPLAPKIKAAEVGAHAAFIKSLGETALWNKP</sequence>
<dbReference type="RefSeq" id="WP_015502035.1">
    <property type="nucleotide sequence ID" value="NC_020911.1"/>
</dbReference>
<dbReference type="GO" id="GO:0003887">
    <property type="term" value="F:DNA-directed DNA polymerase activity"/>
    <property type="evidence" value="ECO:0007669"/>
    <property type="project" value="UniProtKB-KW"/>
</dbReference>
<feature type="binding site" evidence="18">
    <location>
        <position position="168"/>
    </location>
    <ligand>
        <name>substrate</name>
    </ligand>
</feature>
<feature type="binding site" evidence="19">
    <location>
        <position position="7"/>
    </location>
    <ligand>
        <name>a divalent metal cation</name>
        <dbReference type="ChEBI" id="CHEBI:60240"/>
        <label>1</label>
        <note>catalytic</note>
    </ligand>
</feature>
<dbReference type="GO" id="GO:0046872">
    <property type="term" value="F:metal ion binding"/>
    <property type="evidence" value="ECO:0007669"/>
    <property type="project" value="UniProtKB-KW"/>
</dbReference>
<evidence type="ECO:0000256" key="15">
    <source>
        <dbReference type="ARBA" id="ARBA00026073"/>
    </source>
</evidence>
<evidence type="ECO:0000256" key="8">
    <source>
        <dbReference type="ARBA" id="ARBA00022723"/>
    </source>
</evidence>
<dbReference type="InterPro" id="IPR006309">
    <property type="entry name" value="DnaQ_proteo"/>
</dbReference>
<evidence type="ECO:0000256" key="4">
    <source>
        <dbReference type="ARBA" id="ARBA00022679"/>
    </source>
</evidence>
<evidence type="ECO:0000256" key="19">
    <source>
        <dbReference type="PIRSR" id="PIRSR606309-3"/>
    </source>
</evidence>
<comment type="cofactor">
    <cofactor evidence="1 20">
        <name>Mn(2+)</name>
        <dbReference type="ChEBI" id="CHEBI:29035"/>
    </cofactor>
</comment>
<keyword evidence="10 20" id="KW-0269">Exonuclease</keyword>
<feature type="domain" description="Exonuclease" evidence="22">
    <location>
        <begin position="2"/>
        <end position="185"/>
    </location>
</feature>
<evidence type="ECO:0000256" key="1">
    <source>
        <dbReference type="ARBA" id="ARBA00001936"/>
    </source>
</evidence>
<evidence type="ECO:0000256" key="20">
    <source>
        <dbReference type="RuleBase" id="RU364087"/>
    </source>
</evidence>
<dbReference type="GO" id="GO:0008408">
    <property type="term" value="F:3'-5' exonuclease activity"/>
    <property type="evidence" value="ECO:0007669"/>
    <property type="project" value="TreeGrafter"/>
</dbReference>
<dbReference type="InterPro" id="IPR013520">
    <property type="entry name" value="Ribonucl_H"/>
</dbReference>
<dbReference type="STRING" id="391626.OAN307_c48050"/>
<dbReference type="Proteomes" id="UP000005307">
    <property type="component" value="Chromosome"/>
</dbReference>
<keyword evidence="4 20" id="KW-0808">Transferase</keyword>
<dbReference type="OrthoDB" id="9804290at2"/>
<feature type="region of interest" description="Disordered" evidence="21">
    <location>
        <begin position="188"/>
        <end position="212"/>
    </location>
</feature>
<dbReference type="SMART" id="SM00479">
    <property type="entry name" value="EXOIII"/>
    <property type="match status" value="1"/>
</dbReference>
<evidence type="ECO:0000256" key="14">
    <source>
        <dbReference type="ARBA" id="ARBA00025483"/>
    </source>
</evidence>
<dbReference type="FunFam" id="3.30.420.10:FF:000012">
    <property type="entry name" value="DNA polymerase III subunit epsilon"/>
    <property type="match status" value="1"/>
</dbReference>